<dbReference type="AlphaFoldDB" id="A0A174BVH8"/>
<organism evidence="1 2">
    <name type="scientific">[Ruminococcus] torques</name>
    <dbReference type="NCBI Taxonomy" id="33039"/>
    <lineage>
        <taxon>Bacteria</taxon>
        <taxon>Bacillati</taxon>
        <taxon>Bacillota</taxon>
        <taxon>Clostridia</taxon>
        <taxon>Lachnospirales</taxon>
        <taxon>Lachnospiraceae</taxon>
        <taxon>Mediterraneibacter</taxon>
    </lineage>
</organism>
<dbReference type="RefSeq" id="WP_055159019.1">
    <property type="nucleotide sequence ID" value="NZ_CYZO01000016.1"/>
</dbReference>
<dbReference type="EMBL" id="CYZO01000016">
    <property type="protein sequence ID" value="CUO04627.1"/>
    <property type="molecule type" value="Genomic_DNA"/>
</dbReference>
<name>A0A174BVH8_9FIRM</name>
<evidence type="ECO:0000313" key="1">
    <source>
        <dbReference type="EMBL" id="CUO04627.1"/>
    </source>
</evidence>
<reference evidence="1 2" key="1">
    <citation type="submission" date="2015-09" db="EMBL/GenBank/DDBJ databases">
        <authorList>
            <consortium name="Pathogen Informatics"/>
        </authorList>
    </citation>
    <scope>NUCLEOTIDE SEQUENCE [LARGE SCALE GENOMIC DNA]</scope>
    <source>
        <strain evidence="1 2">2789STDY5834841</strain>
    </source>
</reference>
<proteinExistence type="predicted"/>
<protein>
    <recommendedName>
        <fullName evidence="3">RNA polymerase subunit sigma-70</fullName>
    </recommendedName>
</protein>
<accession>A0A174BVH8</accession>
<gene>
    <name evidence="1" type="ORF">ERS852456_01474</name>
</gene>
<dbReference type="Gene3D" id="1.10.10.60">
    <property type="entry name" value="Homeodomain-like"/>
    <property type="match status" value="1"/>
</dbReference>
<evidence type="ECO:0000313" key="2">
    <source>
        <dbReference type="Proteomes" id="UP000095787"/>
    </source>
</evidence>
<sequence length="140" mass="15577">MTNQQKEQITALRSQGYGYATIAKAVGLKKDTVVAFCRKMGLTGTKAADNSRIELDAGFCPQCGALLTQTTGRKRVKFCSDNCRTAWWNAHPEKVNRRAIYHFTCAHCGKPFTAYGNAKRKYCSHACYIADRYKGGDGHE</sequence>
<dbReference type="Proteomes" id="UP000095787">
    <property type="component" value="Unassembled WGS sequence"/>
</dbReference>
<evidence type="ECO:0008006" key="3">
    <source>
        <dbReference type="Google" id="ProtNLM"/>
    </source>
</evidence>